<proteinExistence type="predicted"/>
<dbReference type="Pfam" id="PF12776">
    <property type="entry name" value="Myb_DNA-bind_3"/>
    <property type="match status" value="1"/>
</dbReference>
<feature type="compositionally biased region" description="Low complexity" evidence="1">
    <location>
        <begin position="187"/>
        <end position="200"/>
    </location>
</feature>
<feature type="region of interest" description="Disordered" evidence="1">
    <location>
        <begin position="1"/>
        <end position="24"/>
    </location>
</feature>
<dbReference type="InterPro" id="IPR024752">
    <property type="entry name" value="Myb/SANT-like_dom"/>
</dbReference>
<protein>
    <recommendedName>
        <fullName evidence="2">Myb/SANT-like domain-containing protein</fullName>
    </recommendedName>
</protein>
<accession>A0A232M2I6</accession>
<gene>
    <name evidence="3" type="ORF">Egran_01637</name>
</gene>
<comment type="caution">
    <text evidence="3">The sequence shown here is derived from an EMBL/GenBank/DDBJ whole genome shotgun (WGS) entry which is preliminary data.</text>
</comment>
<dbReference type="Proteomes" id="UP000243515">
    <property type="component" value="Unassembled WGS sequence"/>
</dbReference>
<name>A0A232M2I6_9EURO</name>
<organism evidence="3 4">
    <name type="scientific">Elaphomyces granulatus</name>
    <dbReference type="NCBI Taxonomy" id="519963"/>
    <lineage>
        <taxon>Eukaryota</taxon>
        <taxon>Fungi</taxon>
        <taxon>Dikarya</taxon>
        <taxon>Ascomycota</taxon>
        <taxon>Pezizomycotina</taxon>
        <taxon>Eurotiomycetes</taxon>
        <taxon>Eurotiomycetidae</taxon>
        <taxon>Eurotiales</taxon>
        <taxon>Elaphomycetaceae</taxon>
        <taxon>Elaphomyces</taxon>
    </lineage>
</organism>
<dbReference type="EMBL" id="NPHW01002861">
    <property type="protein sequence ID" value="OXV10599.1"/>
    <property type="molecule type" value="Genomic_DNA"/>
</dbReference>
<evidence type="ECO:0000313" key="4">
    <source>
        <dbReference type="Proteomes" id="UP000243515"/>
    </source>
</evidence>
<keyword evidence="4" id="KW-1185">Reference proteome</keyword>
<dbReference type="AlphaFoldDB" id="A0A232M2I6"/>
<dbReference type="PANTHER" id="PTHR46929">
    <property type="entry name" value="EXPRESSED PROTEIN"/>
    <property type="match status" value="1"/>
</dbReference>
<evidence type="ECO:0000259" key="2">
    <source>
        <dbReference type="Pfam" id="PF12776"/>
    </source>
</evidence>
<evidence type="ECO:0000313" key="3">
    <source>
        <dbReference type="EMBL" id="OXV10599.1"/>
    </source>
</evidence>
<reference evidence="3 4" key="1">
    <citation type="journal article" date="2015" name="Environ. Microbiol.">
        <title>Metagenome sequence of Elaphomyces granulatus from sporocarp tissue reveals Ascomycota ectomycorrhizal fingerprints of genome expansion and a Proteobacteria-rich microbiome.</title>
        <authorList>
            <person name="Quandt C.A."/>
            <person name="Kohler A."/>
            <person name="Hesse C.N."/>
            <person name="Sharpton T.J."/>
            <person name="Martin F."/>
            <person name="Spatafora J.W."/>
        </authorList>
    </citation>
    <scope>NUCLEOTIDE SEQUENCE [LARGE SCALE GENOMIC DNA]</scope>
    <source>
        <strain evidence="3 4">OSC145934</strain>
    </source>
</reference>
<evidence type="ECO:0000256" key="1">
    <source>
        <dbReference type="SAM" id="MobiDB-lite"/>
    </source>
</evidence>
<feature type="domain" description="Myb/SANT-like" evidence="2">
    <location>
        <begin position="35"/>
        <end position="126"/>
    </location>
</feature>
<dbReference type="OrthoDB" id="5346818at2759"/>
<dbReference type="PANTHER" id="PTHR46929:SF3">
    <property type="entry name" value="MYB_SANT-LIKE DOMAIN-CONTAINING PROTEIN"/>
    <property type="match status" value="1"/>
</dbReference>
<sequence length="331" mass="37386">MIITESPPKSHPAPTMPSTDVQRQRTIRKRAPAARWSDKEIETLLAGVLDAKDNGLRSENGFKSSVWSSLAAGFGDPLKKANRVCESKWARLKGDYRAIKFLRNLSGFGWDATKSLVTAESGVWEELAQKYPEMLKWRFTRFPWFDDVLDILDESLPIERYSFVAINHIAIDNDHASPDDIELPQDPTRTSLTTSPSPSSNKGSDSLELRGTQSQRRSPESDLPPAKKRKASERSIMEKMGEGIMAVADAMKQTPEVLHKDTVDSTLQGQAQLKVQTEVCLTEEGQLLMLEQFMDLALARTYLSIQNDSLRVKFLKKQVEKYDSNYFIDPY</sequence>
<feature type="region of interest" description="Disordered" evidence="1">
    <location>
        <begin position="175"/>
        <end position="234"/>
    </location>
</feature>